<dbReference type="RefSeq" id="WP_109430041.1">
    <property type="nucleotide sequence ID" value="NZ_MPDK01000005.1"/>
</dbReference>
<reference evidence="3 4" key="1">
    <citation type="submission" date="2016-11" db="EMBL/GenBank/DDBJ databases">
        <title>Comparative genomics of Acidibacillus ferroxidans species.</title>
        <authorList>
            <person name="Oliveira G."/>
            <person name="Nunes G."/>
            <person name="Oliveira R."/>
            <person name="Araujo F."/>
            <person name="Salim A."/>
            <person name="Scholte L."/>
            <person name="Morais D."/>
            <person name="Nancucheo I."/>
            <person name="Johnson D.B."/>
            <person name="Grail B."/>
            <person name="Bittencourt J."/>
            <person name="Valadares R."/>
        </authorList>
    </citation>
    <scope>NUCLEOTIDE SEQUENCE [LARGE SCALE GENOMIC DNA]</scope>
    <source>
        <strain evidence="3 4">Y002</strain>
    </source>
</reference>
<organism evidence="3 4">
    <name type="scientific">Sulfoacidibacillus thermotolerans</name>
    <name type="common">Acidibacillus sulfuroxidans</name>
    <dbReference type="NCBI Taxonomy" id="1765684"/>
    <lineage>
        <taxon>Bacteria</taxon>
        <taxon>Bacillati</taxon>
        <taxon>Bacillota</taxon>
        <taxon>Bacilli</taxon>
        <taxon>Bacillales</taxon>
        <taxon>Alicyclobacillaceae</taxon>
        <taxon>Sulfoacidibacillus</taxon>
    </lineage>
</organism>
<dbReference type="GO" id="GO:0046872">
    <property type="term" value="F:metal ion binding"/>
    <property type="evidence" value="ECO:0007669"/>
    <property type="project" value="InterPro"/>
</dbReference>
<dbReference type="Gene3D" id="3.30.470.20">
    <property type="entry name" value="ATP-grasp fold, B domain"/>
    <property type="match status" value="1"/>
</dbReference>
<sequence length="384" mass="43384">MISQSPASLCGVAREERVPLIGIMARPHAVNGIFQGKQGPLLLRYLEAAARENAFACVFDPVDLDVERQRLRGYVLSKRTIAGERRVEFLDLGIPLVIYDQIASRRYDRSKSCTAAREYLKQTSVIFNDGYFDKWEVHTWLGAYARLRPHLPHTALMTSQDTLRMFLHAHETVFVKPIHGSLGIGIVHIEQSGECYEAVLRTKQGLLHAGVKCDAKSLYQHFKPRFRRALHIVQEGIPLARWDGRPFDIRLLMQKNHKGQWKRTKVYLRVAAKGDFTSNLTTGGQALPLSALEEESGLNVTKLKREILQLEKLIPACIEAQSGRMLGEMGIDLGVSQTGQIYVIEVNSKPWKTAMTLSGSEQLVDLSFLRPIRFALWLASARQR</sequence>
<comment type="caution">
    <text evidence="3">The sequence shown here is derived from an EMBL/GenBank/DDBJ whole genome shotgun (WGS) entry which is preliminary data.</text>
</comment>
<dbReference type="InterPro" id="IPR011761">
    <property type="entry name" value="ATP-grasp"/>
</dbReference>
<protein>
    <recommendedName>
        <fullName evidence="2">ATP-grasp domain-containing protein</fullName>
    </recommendedName>
</protein>
<dbReference type="InterPro" id="IPR026838">
    <property type="entry name" value="YheC/D"/>
</dbReference>
<dbReference type="SUPFAM" id="SSF56059">
    <property type="entry name" value="Glutathione synthetase ATP-binding domain-like"/>
    <property type="match status" value="1"/>
</dbReference>
<keyword evidence="4" id="KW-1185">Reference proteome</keyword>
<dbReference type="Pfam" id="PF14398">
    <property type="entry name" value="ATPgrasp_YheCD"/>
    <property type="match status" value="1"/>
</dbReference>
<evidence type="ECO:0000313" key="4">
    <source>
        <dbReference type="Proteomes" id="UP000245380"/>
    </source>
</evidence>
<evidence type="ECO:0000256" key="1">
    <source>
        <dbReference type="PROSITE-ProRule" id="PRU00409"/>
    </source>
</evidence>
<dbReference type="Proteomes" id="UP000245380">
    <property type="component" value="Unassembled WGS sequence"/>
</dbReference>
<gene>
    <name evidence="3" type="ORF">BM613_04815</name>
</gene>
<keyword evidence="1" id="KW-0547">Nucleotide-binding</keyword>
<feature type="domain" description="ATP-grasp" evidence="2">
    <location>
        <begin position="327"/>
        <end position="377"/>
    </location>
</feature>
<keyword evidence="1" id="KW-0067">ATP-binding</keyword>
<dbReference type="GO" id="GO:0005524">
    <property type="term" value="F:ATP binding"/>
    <property type="evidence" value="ECO:0007669"/>
    <property type="project" value="UniProtKB-UniRule"/>
</dbReference>
<evidence type="ECO:0000313" key="3">
    <source>
        <dbReference type="EMBL" id="PWI58251.1"/>
    </source>
</evidence>
<dbReference type="OrthoDB" id="2371125at2"/>
<proteinExistence type="predicted"/>
<accession>A0A2U3DAF6</accession>
<dbReference type="EMBL" id="MPDK01000005">
    <property type="protein sequence ID" value="PWI58251.1"/>
    <property type="molecule type" value="Genomic_DNA"/>
</dbReference>
<evidence type="ECO:0000259" key="2">
    <source>
        <dbReference type="PROSITE" id="PS50975"/>
    </source>
</evidence>
<dbReference type="PROSITE" id="PS50975">
    <property type="entry name" value="ATP_GRASP"/>
    <property type="match status" value="1"/>
</dbReference>
<name>A0A2U3DAF6_SULT2</name>
<dbReference type="AlphaFoldDB" id="A0A2U3DAF6"/>